<evidence type="ECO:0000256" key="1">
    <source>
        <dbReference type="SAM" id="MobiDB-lite"/>
    </source>
</evidence>
<protein>
    <recommendedName>
        <fullName evidence="2">Homing endonuclease LAGLIDADG domain-containing protein</fullName>
    </recommendedName>
</protein>
<dbReference type="AlphaFoldDB" id="A0A8F0LFN5"/>
<dbReference type="GO" id="GO:0004519">
    <property type="term" value="F:endonuclease activity"/>
    <property type="evidence" value="ECO:0007669"/>
    <property type="project" value="InterPro"/>
</dbReference>
<accession>A0A8F0LFN5</accession>
<dbReference type="SUPFAM" id="SSF55608">
    <property type="entry name" value="Homing endonucleases"/>
    <property type="match status" value="2"/>
</dbReference>
<name>A0A8F0LFN5_9CHLO</name>
<dbReference type="Gene3D" id="3.10.28.10">
    <property type="entry name" value="Homing endonucleases"/>
    <property type="match status" value="2"/>
</dbReference>
<dbReference type="InterPro" id="IPR027434">
    <property type="entry name" value="Homing_endonucl"/>
</dbReference>
<feature type="domain" description="Homing endonuclease LAGLIDADG" evidence="2">
    <location>
        <begin position="161"/>
        <end position="266"/>
    </location>
</feature>
<dbReference type="InterPro" id="IPR051289">
    <property type="entry name" value="LAGLIDADG_Endonuclease"/>
</dbReference>
<proteinExistence type="predicted"/>
<evidence type="ECO:0000313" key="3">
    <source>
        <dbReference type="EMBL" id="QWL15258.1"/>
    </source>
</evidence>
<keyword evidence="3" id="KW-0934">Plastid</keyword>
<dbReference type="InterPro" id="IPR004860">
    <property type="entry name" value="LAGLIDADG_dom"/>
</dbReference>
<dbReference type="Pfam" id="PF00961">
    <property type="entry name" value="LAGLIDADG_1"/>
    <property type="match status" value="2"/>
</dbReference>
<geneLocation type="chloroplast" evidence="3"/>
<dbReference type="GO" id="GO:0005739">
    <property type="term" value="C:mitochondrion"/>
    <property type="evidence" value="ECO:0007669"/>
    <property type="project" value="UniProtKB-ARBA"/>
</dbReference>
<reference evidence="3" key="1">
    <citation type="journal article" date="2021" name="Eur. J. Phycol.">
        <title>Genomic analysis of the lectotype specimens of European Ulva rigida and Ulva lacinulata (Ulvaceae, Chlorophyta) reveals the ongoing misapplication of names.</title>
        <authorList>
            <person name="Hughey J.R."/>
            <person name="Gabrielson P.W."/>
            <person name="Maggs C.A."/>
            <person name="Mineur F."/>
        </authorList>
    </citation>
    <scope>NUCLEOTIDE SEQUENCE</scope>
    <source>
        <strain evidence="3">Cadiz</strain>
    </source>
</reference>
<evidence type="ECO:0000259" key="2">
    <source>
        <dbReference type="Pfam" id="PF00961"/>
    </source>
</evidence>
<sequence length="306" mass="36323">MKQKRSTISQPSNIGSSETTREAPLNKNFFFDNYFKNFKPEHIKLNDSLFLQWFIGFVEGDGSFIVSNTRCFFVINQKDIQILYKIKKNLGFGQVLKYTQNKQIYGRYIVQDQKNCKRIAHIFNGNLLLIKTNKRFKIWIKQLNIQPLNTKGYISLNNGWLSGFIDAEGCFYARIRKCKNMKLGYKVELKFIINQKEELGLFYYLKNIFYSNANIQQIIFVSEKNQNYSIYYKIELSSFLSNKILLNYLKNFSCKGNKNLNINIYRRLYGYIERKEHLTIIGLKKIKVLCKQLKKYNKGEDIVHRK</sequence>
<dbReference type="PANTHER" id="PTHR36181:SF2">
    <property type="entry name" value="INTRON-ENCODED ENDONUCLEASE AI3-RELATED"/>
    <property type="match status" value="1"/>
</dbReference>
<dbReference type="EMBL" id="MW543060">
    <property type="protein sequence ID" value="QWL15258.1"/>
    <property type="molecule type" value="Genomic_DNA"/>
</dbReference>
<feature type="domain" description="Homing endonuclease LAGLIDADG" evidence="2">
    <location>
        <begin position="55"/>
        <end position="141"/>
    </location>
</feature>
<gene>
    <name evidence="3" type="primary">orf306</name>
</gene>
<keyword evidence="3" id="KW-0150">Chloroplast</keyword>
<organism evidence="3">
    <name type="scientific">Ulva rigida</name>
    <dbReference type="NCBI Taxonomy" id="75689"/>
    <lineage>
        <taxon>Eukaryota</taxon>
        <taxon>Viridiplantae</taxon>
        <taxon>Chlorophyta</taxon>
        <taxon>core chlorophytes</taxon>
        <taxon>Ulvophyceae</taxon>
        <taxon>OUU clade</taxon>
        <taxon>Ulvales</taxon>
        <taxon>Ulvaceae</taxon>
        <taxon>Ulva</taxon>
    </lineage>
</organism>
<dbReference type="PANTHER" id="PTHR36181">
    <property type="entry name" value="INTRON-ENCODED ENDONUCLEASE AI3-RELATED"/>
    <property type="match status" value="1"/>
</dbReference>
<feature type="region of interest" description="Disordered" evidence="1">
    <location>
        <begin position="1"/>
        <end position="20"/>
    </location>
</feature>
<feature type="compositionally biased region" description="Polar residues" evidence="1">
    <location>
        <begin position="1"/>
        <end position="18"/>
    </location>
</feature>